<reference evidence="1" key="1">
    <citation type="submission" date="2021-06" db="EMBL/GenBank/DDBJ databases">
        <authorList>
            <person name="Kallberg Y."/>
            <person name="Tangrot J."/>
            <person name="Rosling A."/>
        </authorList>
    </citation>
    <scope>NUCLEOTIDE SEQUENCE</scope>
    <source>
        <strain evidence="1">MA461A</strain>
    </source>
</reference>
<evidence type="ECO:0000313" key="1">
    <source>
        <dbReference type="EMBL" id="CAG8839884.1"/>
    </source>
</evidence>
<gene>
    <name evidence="1" type="ORF">RPERSI_LOCUS31217</name>
</gene>
<sequence length="40" mass="4381">NPSVARSGIVMNSIPLQVMFGLFVPNEIVLEILKKVLEKG</sequence>
<comment type="caution">
    <text evidence="1">The sequence shown here is derived from an EMBL/GenBank/DDBJ whole genome shotgun (WGS) entry which is preliminary data.</text>
</comment>
<protein>
    <submittedName>
        <fullName evidence="1">15453_t:CDS:1</fullName>
    </submittedName>
</protein>
<dbReference type="Proteomes" id="UP000789920">
    <property type="component" value="Unassembled WGS sequence"/>
</dbReference>
<accession>A0ACA9SKQ7</accession>
<proteinExistence type="predicted"/>
<dbReference type="EMBL" id="CAJVQC010125051">
    <property type="protein sequence ID" value="CAG8839884.1"/>
    <property type="molecule type" value="Genomic_DNA"/>
</dbReference>
<feature type="non-terminal residue" evidence="1">
    <location>
        <position position="1"/>
    </location>
</feature>
<name>A0ACA9SKQ7_9GLOM</name>
<evidence type="ECO:0000313" key="2">
    <source>
        <dbReference type="Proteomes" id="UP000789920"/>
    </source>
</evidence>
<keyword evidence="2" id="KW-1185">Reference proteome</keyword>
<feature type="non-terminal residue" evidence="1">
    <location>
        <position position="40"/>
    </location>
</feature>
<organism evidence="1 2">
    <name type="scientific">Racocetra persica</name>
    <dbReference type="NCBI Taxonomy" id="160502"/>
    <lineage>
        <taxon>Eukaryota</taxon>
        <taxon>Fungi</taxon>
        <taxon>Fungi incertae sedis</taxon>
        <taxon>Mucoromycota</taxon>
        <taxon>Glomeromycotina</taxon>
        <taxon>Glomeromycetes</taxon>
        <taxon>Diversisporales</taxon>
        <taxon>Gigasporaceae</taxon>
        <taxon>Racocetra</taxon>
    </lineage>
</organism>